<proteinExistence type="predicted"/>
<dbReference type="EMBL" id="CAADFO010000013">
    <property type="protein sequence ID" value="VFK25390.1"/>
    <property type="molecule type" value="Genomic_DNA"/>
</dbReference>
<evidence type="ECO:0000313" key="2">
    <source>
        <dbReference type="EMBL" id="VFK29143.1"/>
    </source>
</evidence>
<protein>
    <submittedName>
        <fullName evidence="1">Uncharacterized protein</fullName>
    </submittedName>
</protein>
<sequence length="78" mass="9015">MTNSKEASLIIITRERILATQTEKPTKPSIHTTHLHIEPIHKKQSIFHKKICFFYLFTEKYIIQGWISASASTKAHPP</sequence>
<name>A0A450X855_9GAMM</name>
<gene>
    <name evidence="1" type="ORF">BECKMB1821G_GA0114241_101327</name>
    <name evidence="3" type="ORF">BECKMB1821H_GA0114242_100848</name>
    <name evidence="2" type="ORF">BECKMB1821I_GA0114274_100849</name>
</gene>
<evidence type="ECO:0000313" key="3">
    <source>
        <dbReference type="EMBL" id="VFK74689.1"/>
    </source>
</evidence>
<reference evidence="1" key="1">
    <citation type="submission" date="2019-02" db="EMBL/GenBank/DDBJ databases">
        <authorList>
            <person name="Gruber-Vodicka R. H."/>
            <person name="Seah K. B. B."/>
        </authorList>
    </citation>
    <scope>NUCLEOTIDE SEQUENCE</scope>
    <source>
        <strain evidence="1">BECK_BZ197</strain>
        <strain evidence="3">BECK_BZ198</strain>
        <strain evidence="2">BECK_BZ199</strain>
    </source>
</reference>
<accession>A0A450X855</accession>
<evidence type="ECO:0000313" key="1">
    <source>
        <dbReference type="EMBL" id="VFK25390.1"/>
    </source>
</evidence>
<dbReference type="EMBL" id="CAADFQ010000008">
    <property type="protein sequence ID" value="VFK29143.1"/>
    <property type="molecule type" value="Genomic_DNA"/>
</dbReference>
<dbReference type="EMBL" id="CAADGH010000008">
    <property type="protein sequence ID" value="VFK74689.1"/>
    <property type="molecule type" value="Genomic_DNA"/>
</dbReference>
<organism evidence="1">
    <name type="scientific">Candidatus Kentrum sp. MB</name>
    <dbReference type="NCBI Taxonomy" id="2138164"/>
    <lineage>
        <taxon>Bacteria</taxon>
        <taxon>Pseudomonadati</taxon>
        <taxon>Pseudomonadota</taxon>
        <taxon>Gammaproteobacteria</taxon>
        <taxon>Candidatus Kentrum</taxon>
    </lineage>
</organism>
<dbReference type="AlphaFoldDB" id="A0A450X855"/>